<keyword evidence="1" id="KW-0472">Membrane</keyword>
<protein>
    <recommendedName>
        <fullName evidence="3">Reelin domain-containing protein</fullName>
    </recommendedName>
</protein>
<dbReference type="InterPro" id="IPR042307">
    <property type="entry name" value="Reeler_sf"/>
</dbReference>
<dbReference type="Gene3D" id="2.60.40.4060">
    <property type="entry name" value="Reeler domain"/>
    <property type="match status" value="1"/>
</dbReference>
<feature type="transmembrane region" description="Helical" evidence="1">
    <location>
        <begin position="233"/>
        <end position="253"/>
    </location>
</feature>
<evidence type="ECO:0000313" key="2">
    <source>
        <dbReference type="EMBL" id="ANV79908.1"/>
    </source>
</evidence>
<dbReference type="AlphaFoldDB" id="A0A1B1TC92"/>
<keyword evidence="1" id="KW-1133">Transmembrane helix</keyword>
<name>A0A1B1TC92_9ARCH</name>
<evidence type="ECO:0008006" key="3">
    <source>
        <dbReference type="Google" id="ProtNLM"/>
    </source>
</evidence>
<evidence type="ECO:0000256" key="1">
    <source>
        <dbReference type="SAM" id="Phobius"/>
    </source>
</evidence>
<dbReference type="EMBL" id="KP211862">
    <property type="protein sequence ID" value="ANV79908.1"/>
    <property type="molecule type" value="Genomic_DNA"/>
</dbReference>
<sequence length="351" mass="38222">MASINSKALVVLLIIGMAAIPALGNSGGPPYLNQDGDPTVKYGCSCHNNGAASERAVVMITSVPIMYELGESYEFTIKVADSLTLSGGEGNSKAGFLLSSDSIGVFSWNDDQEIRVAADTEADISHSETDSDGIWIVTWTAPSNDSGTVNFWLAGNSVDGGGIPDAEDYWNLLAFSISPPGTIAEGEDEATLSTRTISVGDYDSLFLLEETDAEKEAKRQEALSMKIYEQGSMFYWFSLTALIIGALVQREILERKYDDGPEYLASELAYPQALRQLFFSLVSFVIAVRWLAEDAVLEFPPRAVLDPEAQNVTDLTSFVIGFTFLLSGWFAYCFYRTILAARAKPKVKDLL</sequence>
<accession>A0A1B1TC92</accession>
<feature type="transmembrane region" description="Helical" evidence="1">
    <location>
        <begin position="315"/>
        <end position="335"/>
    </location>
</feature>
<keyword evidence="1" id="KW-0812">Transmembrane</keyword>
<proteinExistence type="predicted"/>
<organism evidence="2">
    <name type="scientific">uncultured Poseidoniia archaeon</name>
    <dbReference type="NCBI Taxonomy" id="1697135"/>
    <lineage>
        <taxon>Archaea</taxon>
        <taxon>Methanobacteriati</taxon>
        <taxon>Thermoplasmatota</taxon>
        <taxon>Candidatus Poseidoniia</taxon>
        <taxon>environmental samples</taxon>
    </lineage>
</organism>
<dbReference type="NCBIfam" id="NF041895">
    <property type="entry name" value="choice_anch_V"/>
    <property type="match status" value="1"/>
</dbReference>
<reference evidence="2" key="1">
    <citation type="submission" date="2014-11" db="EMBL/GenBank/DDBJ databases">
        <authorList>
            <person name="Zhu J."/>
            <person name="Qi W."/>
            <person name="Song R."/>
        </authorList>
    </citation>
    <scope>NUCLEOTIDE SEQUENCE</scope>
</reference>
<reference evidence="2" key="2">
    <citation type="journal article" date="2015" name="ISME J.">
        <title>A new class of marine Euryarchaeota group II from the Mediterranean deep chlorophyll maximum.</title>
        <authorList>
            <person name="Martin-Cuadrado A.B."/>
            <person name="Garcia-Heredia I."/>
            <person name="Molto A.G."/>
            <person name="Lopez-Ubeda R."/>
            <person name="Kimes N."/>
            <person name="Lopez-Garcia P."/>
            <person name="Moreira D."/>
            <person name="Rodriguez-Valera F."/>
        </authorList>
    </citation>
    <scope>NUCLEOTIDE SEQUENCE</scope>
</reference>